<dbReference type="Pfam" id="PF03073">
    <property type="entry name" value="TspO_MBR"/>
    <property type="match status" value="1"/>
</dbReference>
<keyword evidence="4 6" id="KW-1133">Transmembrane helix</keyword>
<dbReference type="Gene3D" id="1.20.1260.100">
    <property type="entry name" value="TspO/MBR protein"/>
    <property type="match status" value="1"/>
</dbReference>
<comment type="subcellular location">
    <subcellularLocation>
        <location evidence="1">Membrane</location>
        <topology evidence="1">Multi-pass membrane protein</topology>
    </subcellularLocation>
</comment>
<dbReference type="EMBL" id="JBEPSJ010000001">
    <property type="protein sequence ID" value="MET4580833.1"/>
    <property type="molecule type" value="Genomic_DNA"/>
</dbReference>
<evidence type="ECO:0000256" key="6">
    <source>
        <dbReference type="SAM" id="Phobius"/>
    </source>
</evidence>
<evidence type="ECO:0000256" key="1">
    <source>
        <dbReference type="ARBA" id="ARBA00004141"/>
    </source>
</evidence>
<keyword evidence="7" id="KW-0675">Receptor</keyword>
<feature type="transmembrane region" description="Helical" evidence="6">
    <location>
        <begin position="119"/>
        <end position="140"/>
    </location>
</feature>
<keyword evidence="8" id="KW-1185">Reference proteome</keyword>
<dbReference type="CDD" id="cd15904">
    <property type="entry name" value="TSPO_MBR"/>
    <property type="match status" value="1"/>
</dbReference>
<organism evidence="7 8">
    <name type="scientific">Conyzicola nivalis</name>
    <dbReference type="NCBI Taxonomy" id="1477021"/>
    <lineage>
        <taxon>Bacteria</taxon>
        <taxon>Bacillati</taxon>
        <taxon>Actinomycetota</taxon>
        <taxon>Actinomycetes</taxon>
        <taxon>Micrococcales</taxon>
        <taxon>Microbacteriaceae</taxon>
        <taxon>Conyzicola</taxon>
    </lineage>
</organism>
<feature type="transmembrane region" description="Helical" evidence="6">
    <location>
        <begin position="89"/>
        <end position="113"/>
    </location>
</feature>
<proteinExistence type="inferred from homology"/>
<dbReference type="InterPro" id="IPR004307">
    <property type="entry name" value="TspO_MBR"/>
</dbReference>
<evidence type="ECO:0000256" key="4">
    <source>
        <dbReference type="ARBA" id="ARBA00022989"/>
    </source>
</evidence>
<sequence length="172" mass="18993">MNRTSDRTSTLTSALVLVAFLAISFGVAALGSIATAGNVEGWYADAAKAPWNPPSWVFGPAWTLLYTLMSVAAWLVWRQRHRVSVRRPLALYVVQLVLNSIWTPVFFGLFPFIGAPALWVALAIILALDVMVLLTMIAFWPVSKTAAWLLVPYWAWVLFATTLNWALAALNS</sequence>
<dbReference type="PANTHER" id="PTHR10057:SF0">
    <property type="entry name" value="TRANSLOCATOR PROTEIN"/>
    <property type="match status" value="1"/>
</dbReference>
<comment type="similarity">
    <text evidence="2">Belongs to the TspO/BZRP family.</text>
</comment>
<name>A0ABV2QIY3_9MICO</name>
<dbReference type="Proteomes" id="UP001549257">
    <property type="component" value="Unassembled WGS sequence"/>
</dbReference>
<keyword evidence="5 6" id="KW-0472">Membrane</keyword>
<keyword evidence="3 6" id="KW-0812">Transmembrane</keyword>
<dbReference type="PANTHER" id="PTHR10057">
    <property type="entry name" value="PERIPHERAL-TYPE BENZODIAZEPINE RECEPTOR"/>
    <property type="match status" value="1"/>
</dbReference>
<gene>
    <name evidence="7" type="ORF">ABIE21_000323</name>
</gene>
<dbReference type="InterPro" id="IPR038330">
    <property type="entry name" value="TspO/MBR-related_sf"/>
</dbReference>
<feature type="transmembrane region" description="Helical" evidence="6">
    <location>
        <begin position="147"/>
        <end position="167"/>
    </location>
</feature>
<comment type="caution">
    <text evidence="7">The sequence shown here is derived from an EMBL/GenBank/DDBJ whole genome shotgun (WGS) entry which is preliminary data.</text>
</comment>
<accession>A0ABV2QIY3</accession>
<protein>
    <submittedName>
        <fullName evidence="7">Benzodiazapine receptor</fullName>
    </submittedName>
</protein>
<dbReference type="RefSeq" id="WP_354023041.1">
    <property type="nucleotide sequence ID" value="NZ_JBEPSJ010000001.1"/>
</dbReference>
<dbReference type="PIRSF" id="PIRSF005859">
    <property type="entry name" value="PBR"/>
    <property type="match status" value="1"/>
</dbReference>
<reference evidence="7 8" key="1">
    <citation type="submission" date="2024-06" db="EMBL/GenBank/DDBJ databases">
        <title>Sorghum-associated microbial communities from plants grown in Nebraska, USA.</title>
        <authorList>
            <person name="Schachtman D."/>
        </authorList>
    </citation>
    <scope>NUCLEOTIDE SEQUENCE [LARGE SCALE GENOMIC DNA]</scope>
    <source>
        <strain evidence="7 8">2857</strain>
    </source>
</reference>
<feature type="transmembrane region" description="Helical" evidence="6">
    <location>
        <begin position="12"/>
        <end position="36"/>
    </location>
</feature>
<evidence type="ECO:0000256" key="3">
    <source>
        <dbReference type="ARBA" id="ARBA00022692"/>
    </source>
</evidence>
<evidence type="ECO:0000313" key="7">
    <source>
        <dbReference type="EMBL" id="MET4580833.1"/>
    </source>
</evidence>
<evidence type="ECO:0000256" key="2">
    <source>
        <dbReference type="ARBA" id="ARBA00007524"/>
    </source>
</evidence>
<evidence type="ECO:0000313" key="8">
    <source>
        <dbReference type="Proteomes" id="UP001549257"/>
    </source>
</evidence>
<feature type="transmembrane region" description="Helical" evidence="6">
    <location>
        <begin position="56"/>
        <end position="77"/>
    </location>
</feature>
<evidence type="ECO:0000256" key="5">
    <source>
        <dbReference type="ARBA" id="ARBA00023136"/>
    </source>
</evidence>